<dbReference type="InterPro" id="IPR002933">
    <property type="entry name" value="Peptidase_M20"/>
</dbReference>
<dbReference type="InterPro" id="IPR050072">
    <property type="entry name" value="Peptidase_M20A"/>
</dbReference>
<feature type="domain" description="Peptidase M20 dimerisation" evidence="8">
    <location>
        <begin position="197"/>
        <end position="303"/>
    </location>
</feature>
<evidence type="ECO:0000313" key="9">
    <source>
        <dbReference type="EMBL" id="MBX8631840.1"/>
    </source>
</evidence>
<organism evidence="9 10">
    <name type="scientific">Candidatus Sysuiplasma superficiale</name>
    <dbReference type="NCBI Taxonomy" id="2823368"/>
    <lineage>
        <taxon>Archaea</taxon>
        <taxon>Methanobacteriati</taxon>
        <taxon>Thermoplasmatota</taxon>
        <taxon>Thermoplasmata</taxon>
        <taxon>Candidatus Sysuiplasmatales</taxon>
        <taxon>Candidatus Sysuiplasmataceae</taxon>
        <taxon>Candidatus Sysuiplasma</taxon>
    </lineage>
</organism>
<dbReference type="InterPro" id="IPR036264">
    <property type="entry name" value="Bact_exopeptidase_dim_dom"/>
</dbReference>
<dbReference type="SUPFAM" id="SSF55031">
    <property type="entry name" value="Bacterial exopeptidase dimerisation domain"/>
    <property type="match status" value="1"/>
</dbReference>
<dbReference type="EMBL" id="JAGVSJ010000009">
    <property type="protein sequence ID" value="MBX8631840.1"/>
    <property type="molecule type" value="Genomic_DNA"/>
</dbReference>
<dbReference type="PANTHER" id="PTHR43808">
    <property type="entry name" value="ACETYLORNITHINE DEACETYLASE"/>
    <property type="match status" value="1"/>
</dbReference>
<dbReference type="NCBIfam" id="NF010589">
    <property type="entry name" value="PRK13983.1"/>
    <property type="match status" value="1"/>
</dbReference>
<evidence type="ECO:0000256" key="1">
    <source>
        <dbReference type="ARBA" id="ARBA00001941"/>
    </source>
</evidence>
<accession>A0A8J7YTF5</accession>
<keyword evidence="4" id="KW-0479">Metal-binding</keyword>
<gene>
    <name evidence="9" type="ORF">J9259_04895</name>
</gene>
<dbReference type="InterPro" id="IPR011650">
    <property type="entry name" value="Peptidase_M20_dimer"/>
</dbReference>
<dbReference type="Pfam" id="PF01546">
    <property type="entry name" value="Peptidase_M20"/>
    <property type="match status" value="1"/>
</dbReference>
<dbReference type="SUPFAM" id="SSF53187">
    <property type="entry name" value="Zn-dependent exopeptidases"/>
    <property type="match status" value="1"/>
</dbReference>
<reference evidence="9" key="1">
    <citation type="submission" date="2021-04" db="EMBL/GenBank/DDBJ databases">
        <title>Genomic insights into ecological role and evolution of a novel Thermoplasmata order Candidatus Sysuiplasmatales.</title>
        <authorList>
            <person name="Yuan Y."/>
        </authorList>
    </citation>
    <scope>NUCLEOTIDE SEQUENCE</scope>
    <source>
        <strain evidence="9">YP2-bin.285</strain>
    </source>
</reference>
<comment type="similarity">
    <text evidence="3">Belongs to the peptidase M20A family.</text>
</comment>
<evidence type="ECO:0000256" key="3">
    <source>
        <dbReference type="ARBA" id="ARBA00006247"/>
    </source>
</evidence>
<name>A0A8J7YTF5_9ARCH</name>
<dbReference type="AlphaFoldDB" id="A0A8J7YTF5"/>
<sequence>MSSNSKLSGYVSSLEGEMIDAMKRMISIPAISPESGGEGEYDRGEFLVSLLKENGITRVSRFDAPDRKAKHGIRPNIVASLGNGKGPSLWVISHMDTVPVGDRNLWKHDPFTAVVREGKIFGRGAEDNGQSLIASIYAAKAVIDAGLSPDVKISFVSDEELGSAKGIEYMLKKGAFSKGDEFLVPDSGSERGDAIEIAEKSSLWARVRTAGRQTHASTPASGLNASLAASRFMVFMTEYLYAKYDRKDHLFEPVPGSTFEPTKRLSNVENVNTIPGTDEFYFDCRILPSYRVSAILQDMRRVAALFSERTGAKIRVDVFKKSTAAEPSSTSSGIFRALAEAVKDMRGIEPRFVGIGGGTCANIVRLRGFPAAVWSTECGMAHQPNEYSLIRNMVEDAKVMAALFAR</sequence>
<protein>
    <submittedName>
        <fullName evidence="9">M20 family metallo-hydrolase</fullName>
    </submittedName>
</protein>
<evidence type="ECO:0000256" key="6">
    <source>
        <dbReference type="ARBA" id="ARBA00022833"/>
    </source>
</evidence>
<evidence type="ECO:0000256" key="5">
    <source>
        <dbReference type="ARBA" id="ARBA00022801"/>
    </source>
</evidence>
<keyword evidence="5" id="KW-0378">Hydrolase</keyword>
<comment type="cofactor">
    <cofactor evidence="1">
        <name>Co(2+)</name>
        <dbReference type="ChEBI" id="CHEBI:48828"/>
    </cofactor>
</comment>
<dbReference type="PANTHER" id="PTHR43808:SF32">
    <property type="entry name" value="ARGE_DAPE-RELATED DEACYLASE"/>
    <property type="match status" value="1"/>
</dbReference>
<dbReference type="GO" id="GO:0016787">
    <property type="term" value="F:hydrolase activity"/>
    <property type="evidence" value="ECO:0007669"/>
    <property type="project" value="UniProtKB-KW"/>
</dbReference>
<keyword evidence="6" id="KW-0862">Zinc</keyword>
<dbReference type="InterPro" id="IPR010182">
    <property type="entry name" value="ArgE/DapE"/>
</dbReference>
<keyword evidence="7" id="KW-0170">Cobalt</keyword>
<evidence type="ECO:0000256" key="2">
    <source>
        <dbReference type="ARBA" id="ARBA00001947"/>
    </source>
</evidence>
<dbReference type="Pfam" id="PF07687">
    <property type="entry name" value="M20_dimer"/>
    <property type="match status" value="1"/>
</dbReference>
<dbReference type="Gene3D" id="3.40.630.10">
    <property type="entry name" value="Zn peptidases"/>
    <property type="match status" value="2"/>
</dbReference>
<evidence type="ECO:0000256" key="7">
    <source>
        <dbReference type="ARBA" id="ARBA00023285"/>
    </source>
</evidence>
<dbReference type="GO" id="GO:0046872">
    <property type="term" value="F:metal ion binding"/>
    <property type="evidence" value="ECO:0007669"/>
    <property type="project" value="UniProtKB-KW"/>
</dbReference>
<dbReference type="NCBIfam" id="TIGR01910">
    <property type="entry name" value="DapE-ArgE"/>
    <property type="match status" value="1"/>
</dbReference>
<evidence type="ECO:0000259" key="8">
    <source>
        <dbReference type="Pfam" id="PF07687"/>
    </source>
</evidence>
<dbReference type="Proteomes" id="UP000716004">
    <property type="component" value="Unassembled WGS sequence"/>
</dbReference>
<comment type="caution">
    <text evidence="9">The sequence shown here is derived from an EMBL/GenBank/DDBJ whole genome shotgun (WGS) entry which is preliminary data.</text>
</comment>
<evidence type="ECO:0000313" key="10">
    <source>
        <dbReference type="Proteomes" id="UP000716004"/>
    </source>
</evidence>
<dbReference type="Gene3D" id="3.30.70.360">
    <property type="match status" value="1"/>
</dbReference>
<comment type="cofactor">
    <cofactor evidence="2">
        <name>Zn(2+)</name>
        <dbReference type="ChEBI" id="CHEBI:29105"/>
    </cofactor>
</comment>
<evidence type="ECO:0000256" key="4">
    <source>
        <dbReference type="ARBA" id="ARBA00022723"/>
    </source>
</evidence>
<proteinExistence type="inferred from homology"/>